<dbReference type="CDD" id="cd03035">
    <property type="entry name" value="ArsC_Yffb"/>
    <property type="match status" value="1"/>
</dbReference>
<evidence type="ECO:0000313" key="4">
    <source>
        <dbReference type="Proteomes" id="UP001596037"/>
    </source>
</evidence>
<dbReference type="SUPFAM" id="SSF52833">
    <property type="entry name" value="Thioredoxin-like"/>
    <property type="match status" value="1"/>
</dbReference>
<evidence type="ECO:0000256" key="1">
    <source>
        <dbReference type="ARBA" id="ARBA00007198"/>
    </source>
</evidence>
<organism evidence="3 4">
    <name type="scientific">Caenimonas terrae</name>
    <dbReference type="NCBI Taxonomy" id="696074"/>
    <lineage>
        <taxon>Bacteria</taxon>
        <taxon>Pseudomonadati</taxon>
        <taxon>Pseudomonadota</taxon>
        <taxon>Betaproteobacteria</taxon>
        <taxon>Burkholderiales</taxon>
        <taxon>Comamonadaceae</taxon>
        <taxon>Caenimonas</taxon>
    </lineage>
</organism>
<gene>
    <name evidence="3" type="ORF">ACFPOE_11585</name>
</gene>
<sequence length="120" mass="13303">MSKTITVHGIVNCDTVKKARAWLQERGIAYQFHDFKKQGLPAAMADRWIAAVGWEPLVNRKGTAWRKLDSAVQSSVVDAASALALMQEHTSVVKRPVVEWGDGTTTVGFDPVRWEQIARG</sequence>
<dbReference type="PROSITE" id="PS51353">
    <property type="entry name" value="ARSC"/>
    <property type="match status" value="1"/>
</dbReference>
<dbReference type="EMBL" id="JBHSMF010000006">
    <property type="protein sequence ID" value="MFC5498176.1"/>
    <property type="molecule type" value="Genomic_DNA"/>
</dbReference>
<dbReference type="Gene3D" id="3.40.30.10">
    <property type="entry name" value="Glutaredoxin"/>
    <property type="match status" value="1"/>
</dbReference>
<protein>
    <submittedName>
        <fullName evidence="3">ArsC family reductase</fullName>
    </submittedName>
</protein>
<evidence type="ECO:0000313" key="3">
    <source>
        <dbReference type="EMBL" id="MFC5498176.1"/>
    </source>
</evidence>
<reference evidence="4" key="1">
    <citation type="journal article" date="2019" name="Int. J. Syst. Evol. Microbiol.">
        <title>The Global Catalogue of Microorganisms (GCM) 10K type strain sequencing project: providing services to taxonomists for standard genome sequencing and annotation.</title>
        <authorList>
            <consortium name="The Broad Institute Genomics Platform"/>
            <consortium name="The Broad Institute Genome Sequencing Center for Infectious Disease"/>
            <person name="Wu L."/>
            <person name="Ma J."/>
        </authorList>
    </citation>
    <scope>NUCLEOTIDE SEQUENCE [LARGE SCALE GENOMIC DNA]</scope>
    <source>
        <strain evidence="4">CCUG 57401</strain>
    </source>
</reference>
<dbReference type="NCBIfam" id="TIGR01617">
    <property type="entry name" value="arsC_related"/>
    <property type="match status" value="1"/>
</dbReference>
<dbReference type="InterPro" id="IPR036249">
    <property type="entry name" value="Thioredoxin-like_sf"/>
</dbReference>
<dbReference type="Pfam" id="PF03960">
    <property type="entry name" value="ArsC"/>
    <property type="match status" value="1"/>
</dbReference>
<dbReference type="PANTHER" id="PTHR30041">
    <property type="entry name" value="ARSENATE REDUCTASE"/>
    <property type="match status" value="1"/>
</dbReference>
<keyword evidence="4" id="KW-1185">Reference proteome</keyword>
<name>A0ABW0NE17_9BURK</name>
<dbReference type="Proteomes" id="UP001596037">
    <property type="component" value="Unassembled WGS sequence"/>
</dbReference>
<comment type="similarity">
    <text evidence="1 2">Belongs to the ArsC family.</text>
</comment>
<dbReference type="PANTHER" id="PTHR30041:SF8">
    <property type="entry name" value="PROTEIN YFFB"/>
    <property type="match status" value="1"/>
</dbReference>
<proteinExistence type="inferred from homology"/>
<dbReference type="InterPro" id="IPR006660">
    <property type="entry name" value="Arsenate_reductase-like"/>
</dbReference>
<dbReference type="InterPro" id="IPR006504">
    <property type="entry name" value="Tscrpt_reg_Spx/MgsR"/>
</dbReference>
<dbReference type="NCBIfam" id="NF008107">
    <property type="entry name" value="PRK10853.1"/>
    <property type="match status" value="1"/>
</dbReference>
<evidence type="ECO:0000256" key="2">
    <source>
        <dbReference type="PROSITE-ProRule" id="PRU01282"/>
    </source>
</evidence>
<comment type="caution">
    <text evidence="3">The sequence shown here is derived from an EMBL/GenBank/DDBJ whole genome shotgun (WGS) entry which is preliminary data.</text>
</comment>
<accession>A0ABW0NE17</accession>
<dbReference type="RefSeq" id="WP_376850236.1">
    <property type="nucleotide sequence ID" value="NZ_JBHSMF010000006.1"/>
</dbReference>